<evidence type="ECO:0000256" key="8">
    <source>
        <dbReference type="PIRSR" id="PIRSR619791-2"/>
    </source>
</evidence>
<comment type="similarity">
    <text evidence="1">Belongs to the cytochrome P450 family.</text>
</comment>
<keyword evidence="3 8" id="KW-0349">Heme</keyword>
<dbReference type="GO" id="GO:0004497">
    <property type="term" value="F:monooxygenase activity"/>
    <property type="evidence" value="ECO:0007669"/>
    <property type="project" value="InterPro"/>
</dbReference>
<keyword evidence="11" id="KW-1185">Reference proteome</keyword>
<dbReference type="InterPro" id="IPR010255">
    <property type="entry name" value="Haem_peroxidase_sf"/>
</dbReference>
<evidence type="ECO:0000256" key="9">
    <source>
        <dbReference type="SAM" id="MobiDB-lite"/>
    </source>
</evidence>
<evidence type="ECO:0000256" key="7">
    <source>
        <dbReference type="ARBA" id="ARBA00023004"/>
    </source>
</evidence>
<dbReference type="InterPro" id="IPR036396">
    <property type="entry name" value="Cyt_P450_sf"/>
</dbReference>
<dbReference type="SUPFAM" id="SSF48264">
    <property type="entry name" value="Cytochrome P450"/>
    <property type="match status" value="1"/>
</dbReference>
<dbReference type="EMBL" id="JAACJO010000002">
    <property type="protein sequence ID" value="KAF5361800.1"/>
    <property type="molecule type" value="Genomic_DNA"/>
</dbReference>
<evidence type="ECO:0000256" key="3">
    <source>
        <dbReference type="ARBA" id="ARBA00022617"/>
    </source>
</evidence>
<evidence type="ECO:0000256" key="6">
    <source>
        <dbReference type="ARBA" id="ARBA00023002"/>
    </source>
</evidence>
<dbReference type="InterPro" id="IPR034812">
    <property type="entry name" value="Ppo-like_N"/>
</dbReference>
<keyword evidence="6" id="KW-0560">Oxidoreductase</keyword>
<dbReference type="SUPFAM" id="SSF48113">
    <property type="entry name" value="Heme-dependent peroxidases"/>
    <property type="match status" value="1"/>
</dbReference>
<evidence type="ECO:0000313" key="10">
    <source>
        <dbReference type="EMBL" id="KAF5361800.1"/>
    </source>
</evidence>
<evidence type="ECO:0008006" key="12">
    <source>
        <dbReference type="Google" id="ProtNLM"/>
    </source>
</evidence>
<evidence type="ECO:0000256" key="1">
    <source>
        <dbReference type="ARBA" id="ARBA00010617"/>
    </source>
</evidence>
<dbReference type="PRINTS" id="PR00359">
    <property type="entry name" value="BP450"/>
</dbReference>
<comment type="caution">
    <text evidence="10">The sequence shown here is derived from an EMBL/GenBank/DDBJ whole genome shotgun (WGS) entry which is preliminary data.</text>
</comment>
<dbReference type="GO" id="GO:0006979">
    <property type="term" value="P:response to oxidative stress"/>
    <property type="evidence" value="ECO:0007669"/>
    <property type="project" value="InterPro"/>
</dbReference>
<evidence type="ECO:0000256" key="5">
    <source>
        <dbReference type="ARBA" id="ARBA00022964"/>
    </source>
</evidence>
<dbReference type="InterPro" id="IPR050783">
    <property type="entry name" value="Oxylipin_biosynth_metab"/>
</dbReference>
<dbReference type="CDD" id="cd09817">
    <property type="entry name" value="linoleate_diol_synthase_like"/>
    <property type="match status" value="1"/>
</dbReference>
<dbReference type="Proteomes" id="UP000559027">
    <property type="component" value="Unassembled WGS sequence"/>
</dbReference>
<evidence type="ECO:0000256" key="4">
    <source>
        <dbReference type="ARBA" id="ARBA00022723"/>
    </source>
</evidence>
<dbReference type="InterPro" id="IPR002397">
    <property type="entry name" value="Cyt_P450_B"/>
</dbReference>
<feature type="compositionally biased region" description="Polar residues" evidence="9">
    <location>
        <begin position="12"/>
        <end position="24"/>
    </location>
</feature>
<dbReference type="GO" id="GO:0006631">
    <property type="term" value="P:fatty acid metabolic process"/>
    <property type="evidence" value="ECO:0007669"/>
    <property type="project" value="UniProtKB-ARBA"/>
</dbReference>
<dbReference type="Gene3D" id="1.10.630.10">
    <property type="entry name" value="Cytochrome P450"/>
    <property type="match status" value="1"/>
</dbReference>
<dbReference type="InterPro" id="IPR001128">
    <property type="entry name" value="Cyt_P450"/>
</dbReference>
<evidence type="ECO:0000256" key="2">
    <source>
        <dbReference type="ARBA" id="ARBA00011881"/>
    </source>
</evidence>
<sequence length="1087" mass="121708">MSNRLSGFFRRQPSTASGVPQANGQVDGAETGNASTSQAPPLPKQAFIFGGAGVGTYWISQMKRGLITEPGALSAIMDLVRHSDAIDDRKLFLEHALSFVSNMKEGRLATIAKNKIVELLYNDLSHPASTSLGDRYAWRTADGSWNNPDLPDMGKAGLPYSRSVQQTHPLPVDQLPDPGLVFDTLLRRDEFRKHPAGLSSMMFAFATLVIHRFDILTETSYSICLTAELICSVFRTSHRDPNINETSSYVDLAPLYGHNAEVQEKVRAYNGLGYLHPDTFGEDRLLFLPPAVCAILVLFNRNHNHIAKRLFEINERGVYKDPSTLTPDKRAHQDEEIFQTARLVNCGWFGFVVFGDYFSSILGLVRDGSSWTLTPFDEIRMEDHSLFERGKGNVVSCEFNCLYRWHSTTSQKDEEWIRGAFRQIFGDVDPDSLDPNDFKAAARKMLSSQPDHTTWTFGNFKRQADGKFRDEDLANALHNATAEPAAAFGARGVPGFMRLHEIMGLEQSRKWGVCSLNEFRKFLGLKTFSTFLEWNSNPEVADAAEKLYGDINNLELYVGLQAEEAKPLVDGAGLCPGYTVSRAILADAIALTRGDRFFTHDFTPYNLTAWGFADCQRDPKGFGFGSQMARLLLRTLPNHYSENSVYTFFPFITPDVMQGNLDKLGVLKQYDLNRPQIQPQTYDFTDYNDVVQILKSETDFETPYAERASRIMKKTAGFYPIENEQIQKGVITALNGSPKLVESIGRYFYETTQKLMAEHSFTLVGGKSFGIDLIKHVVRTVPVYWAATDLAGIQLKTKENPGGTYAPQELFDILSDIYSFIFLDIEPSKIRVTQYRVEKNIQTLLGHIKTYLGVSNRLSIAGLVGTVSSLFHKNKRSAEHHEIVTRLYEIGHSTDELANSVLAVMVSSVNLSLMLTNIINLYLGTSEDDTLKKLATSDDASAFAGYVYEGLRLDPPFQGFFRTSTKDQTFSGRSLKKGDRVFANIGAANQNEKVFAQATSLDPARSSSSAVFGDGSLKYLGETLTIKITAEVLRAIYAYKNVRRAPGTSGKLKRFTERSHPQYHYAYLDRDYFISPWPTSLTIQYDA</sequence>
<dbReference type="GO" id="GO:0051213">
    <property type="term" value="F:dioxygenase activity"/>
    <property type="evidence" value="ECO:0007669"/>
    <property type="project" value="UniProtKB-KW"/>
</dbReference>
<dbReference type="InterPro" id="IPR019791">
    <property type="entry name" value="Haem_peroxidase_animal"/>
</dbReference>
<feature type="region of interest" description="Disordered" evidence="9">
    <location>
        <begin position="1"/>
        <end position="40"/>
    </location>
</feature>
<gene>
    <name evidence="10" type="ORF">D9756_002365</name>
</gene>
<feature type="binding site" description="axial binding residue" evidence="8">
    <location>
        <position position="406"/>
    </location>
    <ligand>
        <name>heme b</name>
        <dbReference type="ChEBI" id="CHEBI:60344"/>
    </ligand>
    <ligandPart>
        <name>Fe</name>
        <dbReference type="ChEBI" id="CHEBI:18248"/>
    </ligandPart>
</feature>
<reference evidence="10 11" key="1">
    <citation type="journal article" date="2020" name="ISME J.">
        <title>Uncovering the hidden diversity of litter-decomposition mechanisms in mushroom-forming fungi.</title>
        <authorList>
            <person name="Floudas D."/>
            <person name="Bentzer J."/>
            <person name="Ahren D."/>
            <person name="Johansson T."/>
            <person name="Persson P."/>
            <person name="Tunlid A."/>
        </authorList>
    </citation>
    <scope>NUCLEOTIDE SEQUENCE [LARGE SCALE GENOMIC DNA]</scope>
    <source>
        <strain evidence="10 11">CBS 146.42</strain>
    </source>
</reference>
<dbReference type="PROSITE" id="PS50292">
    <property type="entry name" value="PEROXIDASE_3"/>
    <property type="match status" value="1"/>
</dbReference>
<dbReference type="PANTHER" id="PTHR11903">
    <property type="entry name" value="PROSTAGLANDIN G/H SYNTHASE"/>
    <property type="match status" value="1"/>
</dbReference>
<protein>
    <recommendedName>
        <fullName evidence="12">Linoleate diol synthase</fullName>
    </recommendedName>
</protein>
<dbReference type="GO" id="GO:0016705">
    <property type="term" value="F:oxidoreductase activity, acting on paired donors, with incorporation or reduction of molecular oxygen"/>
    <property type="evidence" value="ECO:0007669"/>
    <property type="project" value="InterPro"/>
</dbReference>
<keyword evidence="7 8" id="KW-0408">Iron</keyword>
<evidence type="ECO:0000313" key="11">
    <source>
        <dbReference type="Proteomes" id="UP000559027"/>
    </source>
</evidence>
<dbReference type="Pfam" id="PF00067">
    <property type="entry name" value="p450"/>
    <property type="match status" value="1"/>
</dbReference>
<dbReference type="OrthoDB" id="823504at2759"/>
<dbReference type="Gene3D" id="1.10.640.10">
    <property type="entry name" value="Haem peroxidase domain superfamily, animal type"/>
    <property type="match status" value="1"/>
</dbReference>
<comment type="subunit">
    <text evidence="2">Homotetramer.</text>
</comment>
<dbReference type="AlphaFoldDB" id="A0A8H5GBQ9"/>
<keyword evidence="4 8" id="KW-0479">Metal-binding</keyword>
<dbReference type="GO" id="GO:0005506">
    <property type="term" value="F:iron ion binding"/>
    <property type="evidence" value="ECO:0007669"/>
    <property type="project" value="InterPro"/>
</dbReference>
<dbReference type="Pfam" id="PF03098">
    <property type="entry name" value="An_peroxidase"/>
    <property type="match status" value="1"/>
</dbReference>
<name>A0A8H5GBQ9_9AGAR</name>
<accession>A0A8H5GBQ9</accession>
<organism evidence="10 11">
    <name type="scientific">Leucocoprinus leucothites</name>
    <dbReference type="NCBI Taxonomy" id="201217"/>
    <lineage>
        <taxon>Eukaryota</taxon>
        <taxon>Fungi</taxon>
        <taxon>Dikarya</taxon>
        <taxon>Basidiomycota</taxon>
        <taxon>Agaricomycotina</taxon>
        <taxon>Agaricomycetes</taxon>
        <taxon>Agaricomycetidae</taxon>
        <taxon>Agaricales</taxon>
        <taxon>Agaricineae</taxon>
        <taxon>Agaricaceae</taxon>
        <taxon>Leucocoprinus</taxon>
    </lineage>
</organism>
<dbReference type="GO" id="GO:0004601">
    <property type="term" value="F:peroxidase activity"/>
    <property type="evidence" value="ECO:0007669"/>
    <property type="project" value="InterPro"/>
</dbReference>
<dbReference type="PANTHER" id="PTHR11903:SF37">
    <property type="entry name" value="PSI-PRODUCING OXYGENASE A"/>
    <property type="match status" value="1"/>
</dbReference>
<dbReference type="InterPro" id="IPR037120">
    <property type="entry name" value="Haem_peroxidase_sf_animal"/>
</dbReference>
<keyword evidence="5" id="KW-0223">Dioxygenase</keyword>
<dbReference type="GO" id="GO:0020037">
    <property type="term" value="F:heme binding"/>
    <property type="evidence" value="ECO:0007669"/>
    <property type="project" value="InterPro"/>
</dbReference>
<proteinExistence type="inferred from homology"/>